<comment type="caution">
    <text evidence="4">The sequence shown here is derived from an EMBL/GenBank/DDBJ whole genome shotgun (WGS) entry which is preliminary data.</text>
</comment>
<dbReference type="EMBL" id="MRUL01000005">
    <property type="protein sequence ID" value="OON40247.1"/>
    <property type="molecule type" value="Genomic_DNA"/>
</dbReference>
<protein>
    <recommendedName>
        <fullName evidence="3">N-acetyltransferase domain-containing protein</fullName>
    </recommendedName>
</protein>
<dbReference type="AlphaFoldDB" id="A0A1S8YN80"/>
<evidence type="ECO:0000313" key="5">
    <source>
        <dbReference type="Proteomes" id="UP000190667"/>
    </source>
</evidence>
<dbReference type="GO" id="GO:0016747">
    <property type="term" value="F:acyltransferase activity, transferring groups other than amino-acyl groups"/>
    <property type="evidence" value="ECO:0007669"/>
    <property type="project" value="InterPro"/>
</dbReference>
<dbReference type="InterPro" id="IPR000182">
    <property type="entry name" value="GNAT_dom"/>
</dbReference>
<keyword evidence="2" id="KW-0012">Acyltransferase</keyword>
<dbReference type="Pfam" id="PF00583">
    <property type="entry name" value="Acetyltransf_1"/>
    <property type="match status" value="1"/>
</dbReference>
<dbReference type="STRING" id="1926881.BTJ39_10155"/>
<feature type="domain" description="N-acetyltransferase" evidence="3">
    <location>
        <begin position="4"/>
        <end position="165"/>
    </location>
</feature>
<organism evidence="4 5">
    <name type="scientific">Izhakiella australiensis</name>
    <dbReference type="NCBI Taxonomy" id="1926881"/>
    <lineage>
        <taxon>Bacteria</taxon>
        <taxon>Pseudomonadati</taxon>
        <taxon>Pseudomonadota</taxon>
        <taxon>Gammaproteobacteria</taxon>
        <taxon>Enterobacterales</taxon>
        <taxon>Erwiniaceae</taxon>
        <taxon>Izhakiella</taxon>
    </lineage>
</organism>
<dbReference type="RefSeq" id="WP_078002574.1">
    <property type="nucleotide sequence ID" value="NZ_MRUL01000005.1"/>
</dbReference>
<reference evidence="4 5" key="1">
    <citation type="submission" date="2016-12" db="EMBL/GenBank/DDBJ databases">
        <title>Izhakiella australiana sp. nov. of genus Izhakiella isolated from Australian desert.</title>
        <authorList>
            <person name="Ji M."/>
        </authorList>
    </citation>
    <scope>NUCLEOTIDE SEQUENCE [LARGE SCALE GENOMIC DNA]</scope>
    <source>
        <strain evidence="4 5">D4N98</strain>
    </source>
</reference>
<keyword evidence="1" id="KW-0808">Transferase</keyword>
<sequence length="165" mass="18220">MNSFRIGELSSRDAAAYREIRLEALRLHPDAFGASFENETQQPESFFAARLTSNRVFAGYDSENRLQGIIGLNVSPSPKMRHITHLWGMYVRAEMRGSGLSRELVAAAIQAAHGSKTIKLSVGASNHAAQALYRSSGFKVWATDSAALCRDGVYLDELLMRLDLD</sequence>
<accession>A0A1S8YN80</accession>
<evidence type="ECO:0000259" key="3">
    <source>
        <dbReference type="PROSITE" id="PS51186"/>
    </source>
</evidence>
<dbReference type="CDD" id="cd04301">
    <property type="entry name" value="NAT_SF"/>
    <property type="match status" value="1"/>
</dbReference>
<dbReference type="Gene3D" id="3.40.630.30">
    <property type="match status" value="1"/>
</dbReference>
<gene>
    <name evidence="4" type="ORF">BTJ39_10155</name>
</gene>
<dbReference type="PANTHER" id="PTHR43877:SF1">
    <property type="entry name" value="ACETYLTRANSFERASE"/>
    <property type="match status" value="1"/>
</dbReference>
<dbReference type="OrthoDB" id="9796919at2"/>
<dbReference type="PANTHER" id="PTHR43877">
    <property type="entry name" value="AMINOALKYLPHOSPHONATE N-ACETYLTRANSFERASE-RELATED-RELATED"/>
    <property type="match status" value="1"/>
</dbReference>
<dbReference type="InterPro" id="IPR050832">
    <property type="entry name" value="Bact_Acetyltransf"/>
</dbReference>
<evidence type="ECO:0000313" key="4">
    <source>
        <dbReference type="EMBL" id="OON40247.1"/>
    </source>
</evidence>
<name>A0A1S8YN80_9GAMM</name>
<dbReference type="SUPFAM" id="SSF55729">
    <property type="entry name" value="Acyl-CoA N-acyltransferases (Nat)"/>
    <property type="match status" value="1"/>
</dbReference>
<proteinExistence type="predicted"/>
<keyword evidence="5" id="KW-1185">Reference proteome</keyword>
<dbReference type="Proteomes" id="UP000190667">
    <property type="component" value="Unassembled WGS sequence"/>
</dbReference>
<dbReference type="InterPro" id="IPR016181">
    <property type="entry name" value="Acyl_CoA_acyltransferase"/>
</dbReference>
<evidence type="ECO:0000256" key="1">
    <source>
        <dbReference type="ARBA" id="ARBA00022679"/>
    </source>
</evidence>
<evidence type="ECO:0000256" key="2">
    <source>
        <dbReference type="ARBA" id="ARBA00023315"/>
    </source>
</evidence>
<dbReference type="PROSITE" id="PS51186">
    <property type="entry name" value="GNAT"/>
    <property type="match status" value="1"/>
</dbReference>